<dbReference type="Proteomes" id="UP000242715">
    <property type="component" value="Unassembled WGS sequence"/>
</dbReference>
<proteinExistence type="predicted"/>
<evidence type="ECO:0008006" key="3">
    <source>
        <dbReference type="Google" id="ProtNLM"/>
    </source>
</evidence>
<keyword evidence="2" id="KW-1185">Reference proteome</keyword>
<dbReference type="PANTHER" id="PTHR34023">
    <property type="entry name" value="RNASE H DOMAIN-CONTAINING PROTEIN"/>
    <property type="match status" value="1"/>
</dbReference>
<gene>
    <name evidence="1" type="ORF">TSUD_106950</name>
</gene>
<organism evidence="1 2">
    <name type="scientific">Trifolium subterraneum</name>
    <name type="common">Subterranean clover</name>
    <dbReference type="NCBI Taxonomy" id="3900"/>
    <lineage>
        <taxon>Eukaryota</taxon>
        <taxon>Viridiplantae</taxon>
        <taxon>Streptophyta</taxon>
        <taxon>Embryophyta</taxon>
        <taxon>Tracheophyta</taxon>
        <taxon>Spermatophyta</taxon>
        <taxon>Magnoliopsida</taxon>
        <taxon>eudicotyledons</taxon>
        <taxon>Gunneridae</taxon>
        <taxon>Pentapetalae</taxon>
        <taxon>rosids</taxon>
        <taxon>fabids</taxon>
        <taxon>Fabales</taxon>
        <taxon>Fabaceae</taxon>
        <taxon>Papilionoideae</taxon>
        <taxon>50 kb inversion clade</taxon>
        <taxon>NPAAA clade</taxon>
        <taxon>Hologalegina</taxon>
        <taxon>IRL clade</taxon>
        <taxon>Trifolieae</taxon>
        <taxon>Trifolium</taxon>
    </lineage>
</organism>
<name>A0A2Z6MZR8_TRISU</name>
<accession>A0A2Z6MZR8</accession>
<protein>
    <recommendedName>
        <fullName evidence="3">RNase H type-1 domain-containing protein</fullName>
    </recommendedName>
</protein>
<evidence type="ECO:0000313" key="1">
    <source>
        <dbReference type="EMBL" id="GAU22367.1"/>
    </source>
</evidence>
<dbReference type="PANTHER" id="PTHR34023:SF5">
    <property type="entry name" value="RNASE H TYPE-1 DOMAIN-CONTAINING PROTEIN"/>
    <property type="match status" value="1"/>
</dbReference>
<dbReference type="EMBL" id="DF973245">
    <property type="protein sequence ID" value="GAU22367.1"/>
    <property type="molecule type" value="Genomic_DNA"/>
</dbReference>
<dbReference type="OrthoDB" id="991272at2759"/>
<dbReference type="AlphaFoldDB" id="A0A2Z6MZR8"/>
<reference evidence="2" key="1">
    <citation type="journal article" date="2017" name="Front. Plant Sci.">
        <title>Climate Clever Clovers: New Paradigm to Reduce the Environmental Footprint of Ruminants by Breeding Low Methanogenic Forages Utilizing Haplotype Variation.</title>
        <authorList>
            <person name="Kaur P."/>
            <person name="Appels R."/>
            <person name="Bayer P.E."/>
            <person name="Keeble-Gagnere G."/>
            <person name="Wang J."/>
            <person name="Hirakawa H."/>
            <person name="Shirasawa K."/>
            <person name="Vercoe P."/>
            <person name="Stefanova K."/>
            <person name="Durmic Z."/>
            <person name="Nichols P."/>
            <person name="Revell C."/>
            <person name="Isobe S.N."/>
            <person name="Edwards D."/>
            <person name="Erskine W."/>
        </authorList>
    </citation>
    <scope>NUCLEOTIDE SEQUENCE [LARGE SCALE GENOMIC DNA]</scope>
    <source>
        <strain evidence="2">cv. Daliak</strain>
    </source>
</reference>
<evidence type="ECO:0000313" key="2">
    <source>
        <dbReference type="Proteomes" id="UP000242715"/>
    </source>
</evidence>
<sequence>MLFAILPRRNVVVADSIAWSGTYDGKFSIASAYSMLCNFNDDEWDVVRQQIWQLQVLKRIHSFMCKISGELRQVIGVVYRQWGVIYYGYGATENPIETSEFGRINHGRRLFRKETGLCLILMERADEVVLLDEGAYLEIRVVIGSGASLVTWVGSDTDGSVVGWRLIQEIRRLLVMDWEVRICHSYRESNACVDALANLGCDHESGKRVYEQCPASLSSLLLADVMGITTPRVISP</sequence>